<dbReference type="Pfam" id="PF03732">
    <property type="entry name" value="Retrotrans_gag"/>
    <property type="match status" value="1"/>
</dbReference>
<gene>
    <name evidence="3" type="ORF">KSP39_PZI016082</name>
</gene>
<feature type="domain" description="Retrotransposon gag" evidence="2">
    <location>
        <begin position="46"/>
        <end position="142"/>
    </location>
</feature>
<dbReference type="EMBL" id="JBBWWQ010000014">
    <property type="protein sequence ID" value="KAK8930585.1"/>
    <property type="molecule type" value="Genomic_DNA"/>
</dbReference>
<dbReference type="InterPro" id="IPR005162">
    <property type="entry name" value="Retrotrans_gag_dom"/>
</dbReference>
<organism evidence="3 4">
    <name type="scientific">Platanthera zijinensis</name>
    <dbReference type="NCBI Taxonomy" id="2320716"/>
    <lineage>
        <taxon>Eukaryota</taxon>
        <taxon>Viridiplantae</taxon>
        <taxon>Streptophyta</taxon>
        <taxon>Embryophyta</taxon>
        <taxon>Tracheophyta</taxon>
        <taxon>Spermatophyta</taxon>
        <taxon>Magnoliopsida</taxon>
        <taxon>Liliopsida</taxon>
        <taxon>Asparagales</taxon>
        <taxon>Orchidaceae</taxon>
        <taxon>Orchidoideae</taxon>
        <taxon>Orchideae</taxon>
        <taxon>Orchidinae</taxon>
        <taxon>Platanthera</taxon>
    </lineage>
</organism>
<evidence type="ECO:0000313" key="3">
    <source>
        <dbReference type="EMBL" id="KAK8930585.1"/>
    </source>
</evidence>
<feature type="compositionally biased region" description="Polar residues" evidence="1">
    <location>
        <begin position="172"/>
        <end position="181"/>
    </location>
</feature>
<proteinExistence type="predicted"/>
<evidence type="ECO:0000313" key="4">
    <source>
        <dbReference type="Proteomes" id="UP001418222"/>
    </source>
</evidence>
<accession>A0AAP0B6C1</accession>
<protein>
    <recommendedName>
        <fullName evidence="2">Retrotransposon gag domain-containing protein</fullName>
    </recommendedName>
</protein>
<comment type="caution">
    <text evidence="3">The sequence shown here is derived from an EMBL/GenBank/DDBJ whole genome shotgun (WGS) entry which is preliminary data.</text>
</comment>
<evidence type="ECO:0000259" key="2">
    <source>
        <dbReference type="Pfam" id="PF03732"/>
    </source>
</evidence>
<sequence length="241" mass="27827">MKIFLRASPPKFSGSTDPLVAEGWLLQVERVFEGIECLEEKRAALIEFILEKDAEAWLDNYKRIELHVRKMTNISWQEFVGGFQNWYLPISARQKMKEHFVQLTQGNLSVTEYEAKFASILRHAPDVVRSVEQQIFLLRCGLCESIQTILSPLNFHDYHTLVEAARQVEQSQKSLHHQQMSNKRKKQEFDHKDRGSVEVMITIRIMTFQAARSAIKSIEASSGRIGRKAHAIFATNPGIEW</sequence>
<dbReference type="AlphaFoldDB" id="A0AAP0B6C1"/>
<name>A0AAP0B6C1_9ASPA</name>
<evidence type="ECO:0000256" key="1">
    <source>
        <dbReference type="SAM" id="MobiDB-lite"/>
    </source>
</evidence>
<feature type="region of interest" description="Disordered" evidence="1">
    <location>
        <begin position="172"/>
        <end position="193"/>
    </location>
</feature>
<reference evidence="3 4" key="1">
    <citation type="journal article" date="2022" name="Nat. Plants">
        <title>Genomes of leafy and leafless Platanthera orchids illuminate the evolution of mycoheterotrophy.</title>
        <authorList>
            <person name="Li M.H."/>
            <person name="Liu K.W."/>
            <person name="Li Z."/>
            <person name="Lu H.C."/>
            <person name="Ye Q.L."/>
            <person name="Zhang D."/>
            <person name="Wang J.Y."/>
            <person name="Li Y.F."/>
            <person name="Zhong Z.M."/>
            <person name="Liu X."/>
            <person name="Yu X."/>
            <person name="Liu D.K."/>
            <person name="Tu X.D."/>
            <person name="Liu B."/>
            <person name="Hao Y."/>
            <person name="Liao X.Y."/>
            <person name="Jiang Y.T."/>
            <person name="Sun W.H."/>
            <person name="Chen J."/>
            <person name="Chen Y.Q."/>
            <person name="Ai Y."/>
            <person name="Zhai J.W."/>
            <person name="Wu S.S."/>
            <person name="Zhou Z."/>
            <person name="Hsiao Y.Y."/>
            <person name="Wu W.L."/>
            <person name="Chen Y.Y."/>
            <person name="Lin Y.F."/>
            <person name="Hsu J.L."/>
            <person name="Li C.Y."/>
            <person name="Wang Z.W."/>
            <person name="Zhao X."/>
            <person name="Zhong W.Y."/>
            <person name="Ma X.K."/>
            <person name="Ma L."/>
            <person name="Huang J."/>
            <person name="Chen G.Z."/>
            <person name="Huang M.Z."/>
            <person name="Huang L."/>
            <person name="Peng D.H."/>
            <person name="Luo Y.B."/>
            <person name="Zou S.Q."/>
            <person name="Chen S.P."/>
            <person name="Lan S."/>
            <person name="Tsai W.C."/>
            <person name="Van de Peer Y."/>
            <person name="Liu Z.J."/>
        </authorList>
    </citation>
    <scope>NUCLEOTIDE SEQUENCE [LARGE SCALE GENOMIC DNA]</scope>
    <source>
        <strain evidence="3">Lor287</strain>
    </source>
</reference>
<keyword evidence="4" id="KW-1185">Reference proteome</keyword>
<dbReference type="Proteomes" id="UP001418222">
    <property type="component" value="Unassembled WGS sequence"/>
</dbReference>